<reference evidence="1" key="1">
    <citation type="submission" date="2013-11" db="EMBL/GenBank/DDBJ databases">
        <title>Draft genome sequence and annotation of the entomopathogenic bacteria, Xenorhabdus cabanillasi strain JM26 and Xenorhabdus szentirmai strain DSM 16338.</title>
        <authorList>
            <person name="Gualtieri M."/>
            <person name="Ogier J.C."/>
            <person name="Pages S."/>
            <person name="Givaudan A."/>
            <person name="Gaudriault S."/>
        </authorList>
    </citation>
    <scope>NUCLEOTIDE SEQUENCE [LARGE SCALE GENOMIC DNA]</scope>
    <source>
        <strain evidence="1">DSM 16338</strain>
    </source>
</reference>
<keyword evidence="2" id="KW-1185">Reference proteome</keyword>
<name>W1IUQ7_9GAMM</name>
<organism evidence="1 2">
    <name type="scientific">Xenorhabdus szentirmaii DSM 16338</name>
    <dbReference type="NCBI Taxonomy" id="1427518"/>
    <lineage>
        <taxon>Bacteria</taxon>
        <taxon>Pseudomonadati</taxon>
        <taxon>Pseudomonadota</taxon>
        <taxon>Gammaproteobacteria</taxon>
        <taxon>Enterobacterales</taxon>
        <taxon>Morganellaceae</taxon>
        <taxon>Xenorhabdus</taxon>
    </lineage>
</organism>
<accession>W1IUQ7</accession>
<dbReference type="EMBL" id="CBXF010000001">
    <property type="protein sequence ID" value="CDL80915.1"/>
    <property type="molecule type" value="Genomic_DNA"/>
</dbReference>
<protein>
    <submittedName>
        <fullName evidence="1">Uncharacterized protein</fullName>
    </submittedName>
</protein>
<dbReference type="STRING" id="1427518.XSR1_10346"/>
<dbReference type="AlphaFoldDB" id="W1IUQ7"/>
<evidence type="ECO:0000313" key="2">
    <source>
        <dbReference type="Proteomes" id="UP000019202"/>
    </source>
</evidence>
<evidence type="ECO:0000313" key="1">
    <source>
        <dbReference type="EMBL" id="CDL80915.1"/>
    </source>
</evidence>
<comment type="caution">
    <text evidence="1">The sequence shown here is derived from an EMBL/GenBank/DDBJ whole genome shotgun (WGS) entry which is preliminary data.</text>
</comment>
<gene>
    <name evidence="1" type="ORF">XSR1_10346</name>
</gene>
<sequence length="54" mass="6239">MLVTLLGEDWDIVHRQPKSDSDLIFLYNIRSKNLPQINYKDPSKKPRDGALVIS</sequence>
<proteinExistence type="predicted"/>
<dbReference type="Proteomes" id="UP000019202">
    <property type="component" value="Unassembled WGS sequence"/>
</dbReference>